<keyword evidence="5" id="KW-0408">Iron</keyword>
<evidence type="ECO:0000256" key="3">
    <source>
        <dbReference type="ARBA" id="ARBA00022691"/>
    </source>
</evidence>
<evidence type="ECO:0000256" key="9">
    <source>
        <dbReference type="ARBA" id="ARBA00073867"/>
    </source>
</evidence>
<dbReference type="Gene3D" id="3.20.20.70">
    <property type="entry name" value="Aldolase class I"/>
    <property type="match status" value="1"/>
</dbReference>
<dbReference type="SFLD" id="SFLDG01067">
    <property type="entry name" value="SPASM/twitch_domain_containing"/>
    <property type="match status" value="1"/>
</dbReference>
<evidence type="ECO:0000256" key="2">
    <source>
        <dbReference type="ARBA" id="ARBA00022485"/>
    </source>
</evidence>
<dbReference type="SFLD" id="SFLDG01386">
    <property type="entry name" value="main_SPASM_domain-containing"/>
    <property type="match status" value="1"/>
</dbReference>
<dbReference type="InterPro" id="IPR017200">
    <property type="entry name" value="PqqE-like"/>
</dbReference>
<keyword evidence="12" id="KW-1185">Reference proteome</keyword>
<dbReference type="RefSeq" id="WP_075079221.1">
    <property type="nucleotide sequence ID" value="NZ_BDCO01000002.1"/>
</dbReference>
<comment type="cofactor">
    <cofactor evidence="1">
        <name>[4Fe-4S] cluster</name>
        <dbReference type="ChEBI" id="CHEBI:49883"/>
    </cofactor>
</comment>
<dbReference type="InterPro" id="IPR013785">
    <property type="entry name" value="Aldolase_TIM"/>
</dbReference>
<keyword evidence="2" id="KW-0004">4Fe-4S</keyword>
<dbReference type="GO" id="GO:0051539">
    <property type="term" value="F:4 iron, 4 sulfur cluster binding"/>
    <property type="evidence" value="ECO:0007669"/>
    <property type="project" value="UniProtKB-KW"/>
</dbReference>
<dbReference type="InterPro" id="IPR058240">
    <property type="entry name" value="rSAM_sf"/>
</dbReference>
<keyword evidence="4" id="KW-0479">Metal-binding</keyword>
<dbReference type="CDD" id="cd01335">
    <property type="entry name" value="Radical_SAM"/>
    <property type="match status" value="1"/>
</dbReference>
<dbReference type="Pfam" id="PF04055">
    <property type="entry name" value="Radical_SAM"/>
    <property type="match status" value="1"/>
</dbReference>
<keyword evidence="3" id="KW-0949">S-adenosyl-L-methionine</keyword>
<comment type="function">
    <text evidence="8">Involved in heme d1 biosynthesis. Radical SAM enzyme that catalyzes the removal of two propionate side chains from the intermediate 12,18-didecarboxysiroheme (DDSH) and may introduce the keto functions on rings A and B, yielding the heme d1 precursor dihydro-heme d1.</text>
</comment>
<dbReference type="OrthoDB" id="7021155at2"/>
<gene>
    <name evidence="11" type="ORF">TSACC_21911</name>
</gene>
<dbReference type="GO" id="GO:0006783">
    <property type="term" value="P:heme biosynthetic process"/>
    <property type="evidence" value="ECO:0007669"/>
    <property type="project" value="TreeGrafter"/>
</dbReference>
<evidence type="ECO:0000259" key="10">
    <source>
        <dbReference type="PROSITE" id="PS51918"/>
    </source>
</evidence>
<comment type="similarity">
    <text evidence="7">Belongs to the radical SAM superfamily.</text>
</comment>
<evidence type="ECO:0000313" key="11">
    <source>
        <dbReference type="EMBL" id="GAT33494.1"/>
    </source>
</evidence>
<dbReference type="STRING" id="690879.TSACC_21911"/>
<dbReference type="SFLD" id="SFLDS00029">
    <property type="entry name" value="Radical_SAM"/>
    <property type="match status" value="1"/>
</dbReference>
<dbReference type="CDD" id="cd21123">
    <property type="entry name" value="SPASM_MftC-like"/>
    <property type="match status" value="1"/>
</dbReference>
<dbReference type="EMBL" id="BDCO01000002">
    <property type="protein sequence ID" value="GAT33494.1"/>
    <property type="molecule type" value="Genomic_DNA"/>
</dbReference>
<evidence type="ECO:0000256" key="5">
    <source>
        <dbReference type="ARBA" id="ARBA00023004"/>
    </source>
</evidence>
<dbReference type="InParanoid" id="A0A146G9E2"/>
<comment type="caution">
    <text evidence="11">The sequence shown here is derived from an EMBL/GenBank/DDBJ whole genome shotgun (WGS) entry which is preliminary data.</text>
</comment>
<dbReference type="SUPFAM" id="SSF102114">
    <property type="entry name" value="Radical SAM enzymes"/>
    <property type="match status" value="1"/>
</dbReference>
<dbReference type="Proteomes" id="UP000076023">
    <property type="component" value="Unassembled WGS sequence"/>
</dbReference>
<proteinExistence type="inferred from homology"/>
<evidence type="ECO:0000256" key="4">
    <source>
        <dbReference type="ARBA" id="ARBA00022723"/>
    </source>
</evidence>
<dbReference type="GO" id="GO:0046872">
    <property type="term" value="F:metal ion binding"/>
    <property type="evidence" value="ECO:0007669"/>
    <property type="project" value="UniProtKB-KW"/>
</dbReference>
<evidence type="ECO:0000256" key="1">
    <source>
        <dbReference type="ARBA" id="ARBA00001966"/>
    </source>
</evidence>
<evidence type="ECO:0000256" key="6">
    <source>
        <dbReference type="ARBA" id="ARBA00023014"/>
    </source>
</evidence>
<protein>
    <recommendedName>
        <fullName evidence="9">Pre-heme d1 synthase</fullName>
    </recommendedName>
</protein>
<evidence type="ECO:0000313" key="12">
    <source>
        <dbReference type="Proteomes" id="UP000076023"/>
    </source>
</evidence>
<sequence length="390" mass="43806">MINLTRLYLGASQPADGLRYGTGHHRPFASARERRPVVVWNITRRCNLSCMHCYSDSCNQNYEGELSFEECKGVIDDLADFGVPAVLLSGGEPMIRQDFFSLARYAAKRGLPFTLSTNGTLLSRPAVFSLRQMSCRYVGISLDGIGKVHDKFRGRVGAFERAVEGFRNCQKIGQKSGLRLTLSRNNIDDLDNVLKFIEDYDIPRVCFYHLVFSGRGSNLQLVEPERTRMALDKILDRIKIWQSKGIEREVLTVDQPADGAYLYLRLQEEDPARADDAFKLMQWNGGGANSSGVGIANIDSQGNVHPDQFWQTHTIGNVRDHKFSEIWTQSSDELLTGLRDRLPRLKGRCGSCRFQKVCGGGFRVRAAQVHNDPWATDPGCYLTDEETLAA</sequence>
<dbReference type="AlphaFoldDB" id="A0A146G9E2"/>
<feature type="domain" description="Radical SAM core" evidence="10">
    <location>
        <begin position="32"/>
        <end position="247"/>
    </location>
</feature>
<dbReference type="InterPro" id="IPR050377">
    <property type="entry name" value="Radical_SAM_PqqE_MftC-like"/>
</dbReference>
<reference evidence="12" key="1">
    <citation type="journal article" date="2017" name="Genome Announc.">
        <title>Draft Genome Sequence of Terrimicrobium sacchariphilum NM-5T, a Facultative Anaerobic Soil Bacterium of the Class Spartobacteria.</title>
        <authorList>
            <person name="Qiu Y.L."/>
            <person name="Tourlousse D.M."/>
            <person name="Matsuura N."/>
            <person name="Ohashi A."/>
            <person name="Sekiguchi Y."/>
        </authorList>
    </citation>
    <scope>NUCLEOTIDE SEQUENCE [LARGE SCALE GENOMIC DNA]</scope>
    <source>
        <strain evidence="12">NM-5</strain>
    </source>
</reference>
<dbReference type="PANTHER" id="PTHR11228:SF7">
    <property type="entry name" value="PQQA PEPTIDE CYCLASE"/>
    <property type="match status" value="1"/>
</dbReference>
<dbReference type="NCBIfam" id="TIGR04085">
    <property type="entry name" value="rSAM_more_4Fe4S"/>
    <property type="match status" value="1"/>
</dbReference>
<dbReference type="FunFam" id="3.20.20.70:FF:000188">
    <property type="entry name" value="Mycofactocin radical SAM maturase MftC"/>
    <property type="match status" value="1"/>
</dbReference>
<dbReference type="Pfam" id="PF13186">
    <property type="entry name" value="SPASM"/>
    <property type="match status" value="1"/>
</dbReference>
<dbReference type="GO" id="GO:0003824">
    <property type="term" value="F:catalytic activity"/>
    <property type="evidence" value="ECO:0007669"/>
    <property type="project" value="InterPro"/>
</dbReference>
<evidence type="ECO:0000256" key="7">
    <source>
        <dbReference type="ARBA" id="ARBA00023462"/>
    </source>
</evidence>
<dbReference type="PIRSF" id="PIRSF037420">
    <property type="entry name" value="PQQ_syn_pqqE"/>
    <property type="match status" value="1"/>
</dbReference>
<organism evidence="11 12">
    <name type="scientific">Terrimicrobium sacchariphilum</name>
    <dbReference type="NCBI Taxonomy" id="690879"/>
    <lineage>
        <taxon>Bacteria</taxon>
        <taxon>Pseudomonadati</taxon>
        <taxon>Verrucomicrobiota</taxon>
        <taxon>Terrimicrobiia</taxon>
        <taxon>Terrimicrobiales</taxon>
        <taxon>Terrimicrobiaceae</taxon>
        <taxon>Terrimicrobium</taxon>
    </lineage>
</organism>
<dbReference type="PANTHER" id="PTHR11228">
    <property type="entry name" value="RADICAL SAM DOMAIN PROTEIN"/>
    <property type="match status" value="1"/>
</dbReference>
<dbReference type="InterPro" id="IPR023885">
    <property type="entry name" value="4Fe4S-binding_SPASM_dom"/>
</dbReference>
<name>A0A146G9E2_TERSA</name>
<dbReference type="InterPro" id="IPR007197">
    <property type="entry name" value="rSAM"/>
</dbReference>
<keyword evidence="6" id="KW-0411">Iron-sulfur</keyword>
<dbReference type="PROSITE" id="PS51918">
    <property type="entry name" value="RADICAL_SAM"/>
    <property type="match status" value="1"/>
</dbReference>
<accession>A0A146G9E2</accession>
<evidence type="ECO:0000256" key="8">
    <source>
        <dbReference type="ARBA" id="ARBA00056787"/>
    </source>
</evidence>